<evidence type="ECO:0000256" key="3">
    <source>
        <dbReference type="ARBA" id="ARBA00022737"/>
    </source>
</evidence>
<dbReference type="GO" id="GO:0005829">
    <property type="term" value="C:cytosol"/>
    <property type="evidence" value="ECO:0007669"/>
    <property type="project" value="UniProtKB-ARBA"/>
</dbReference>
<dbReference type="SUPFAM" id="SSF52540">
    <property type="entry name" value="P-loop containing nucleoside triphosphate hydrolases"/>
    <property type="match status" value="1"/>
</dbReference>
<dbReference type="InterPro" id="IPR036322">
    <property type="entry name" value="WD40_repeat_dom_sf"/>
</dbReference>
<dbReference type="Gene3D" id="2.130.10.10">
    <property type="entry name" value="YVTN repeat-like/Quinoprotein amine dehydrogenase"/>
    <property type="match status" value="3"/>
</dbReference>
<evidence type="ECO:0000313" key="7">
    <source>
        <dbReference type="RefSeq" id="XP_015511747.2"/>
    </source>
</evidence>
<dbReference type="PROSITE" id="PS50209">
    <property type="entry name" value="CARD"/>
    <property type="match status" value="1"/>
</dbReference>
<keyword evidence="7" id="KW-0378">Hydrolase</keyword>
<dbReference type="Pfam" id="PF00931">
    <property type="entry name" value="NB-ARC"/>
    <property type="match status" value="1"/>
</dbReference>
<dbReference type="InterPro" id="IPR027417">
    <property type="entry name" value="P-loop_NTPase"/>
</dbReference>
<keyword evidence="1" id="KW-0853">WD repeat</keyword>
<dbReference type="Gene3D" id="3.40.50.300">
    <property type="entry name" value="P-loop containing nucleotide triphosphate hydrolases"/>
    <property type="match status" value="1"/>
</dbReference>
<evidence type="ECO:0000259" key="5">
    <source>
        <dbReference type="PROSITE" id="PS50209"/>
    </source>
</evidence>
<accession>A0A6J0BC51</accession>
<feature type="compositionally biased region" description="Polar residues" evidence="4">
    <location>
        <begin position="1310"/>
        <end position="1340"/>
    </location>
</feature>
<dbReference type="PANTHER" id="PTHR22845">
    <property type="entry name" value="APOPTOTIC PROTEASE-ACTIVATING FACTOR 1"/>
    <property type="match status" value="1"/>
</dbReference>
<feature type="region of interest" description="Disordered" evidence="4">
    <location>
        <begin position="1297"/>
        <end position="1340"/>
    </location>
</feature>
<evidence type="ECO:0000256" key="1">
    <source>
        <dbReference type="ARBA" id="ARBA00022574"/>
    </source>
</evidence>
<dbReference type="InterPro" id="IPR048975">
    <property type="entry name" value="WHD_APAF1"/>
</dbReference>
<protein>
    <submittedName>
        <fullName evidence="7">Apoptotic protease-activating factor 1 isoform X1</fullName>
    </submittedName>
</protein>
<dbReference type="Pfam" id="PF21296">
    <property type="entry name" value="WHD_APAF1"/>
    <property type="match status" value="1"/>
</dbReference>
<dbReference type="GeneID" id="107218403"/>
<dbReference type="GO" id="GO:0006508">
    <property type="term" value="P:proteolysis"/>
    <property type="evidence" value="ECO:0007669"/>
    <property type="project" value="UniProtKB-KW"/>
</dbReference>
<dbReference type="InterPro" id="IPR002182">
    <property type="entry name" value="NB-ARC"/>
</dbReference>
<dbReference type="GO" id="GO:0006915">
    <property type="term" value="P:apoptotic process"/>
    <property type="evidence" value="ECO:0007669"/>
    <property type="project" value="UniProtKB-KW"/>
</dbReference>
<name>A0A6J0BC51_NEOLC</name>
<dbReference type="Pfam" id="PF17908">
    <property type="entry name" value="APAF1_C"/>
    <property type="match status" value="1"/>
</dbReference>
<dbReference type="InterPro" id="IPR011029">
    <property type="entry name" value="DEATH-like_dom_sf"/>
</dbReference>
<dbReference type="RefSeq" id="XP_015511747.2">
    <property type="nucleotide sequence ID" value="XM_015656261.2"/>
</dbReference>
<dbReference type="InterPro" id="IPR001680">
    <property type="entry name" value="WD40_rpt"/>
</dbReference>
<keyword evidence="7" id="KW-0645">Protease</keyword>
<feature type="domain" description="CARD" evidence="5">
    <location>
        <begin position="1"/>
        <end position="76"/>
    </location>
</feature>
<keyword evidence="6" id="KW-1185">Reference proteome</keyword>
<gene>
    <name evidence="7" type="primary">LOC107218403</name>
</gene>
<dbReference type="KEGG" id="nlo:107218403"/>
<dbReference type="Gene3D" id="1.25.40.370">
    <property type="match status" value="1"/>
</dbReference>
<reference evidence="7" key="1">
    <citation type="submission" date="2025-08" db="UniProtKB">
        <authorList>
            <consortium name="RefSeq"/>
        </authorList>
    </citation>
    <scope>IDENTIFICATION</scope>
    <source>
        <tissue evidence="7">Thorax and Abdomen</tissue>
    </source>
</reference>
<keyword evidence="2" id="KW-0053">Apoptosis</keyword>
<dbReference type="Pfam" id="PF12894">
    <property type="entry name" value="ANAPC4_WD40"/>
    <property type="match status" value="1"/>
</dbReference>
<dbReference type="SUPFAM" id="SSF47986">
    <property type="entry name" value="DEATH domain"/>
    <property type="match status" value="1"/>
</dbReference>
<dbReference type="PANTHER" id="PTHR22845:SF5">
    <property type="entry name" value="APOPTOTIC PROTEASE-ACTIVATING FACTOR 1"/>
    <property type="match status" value="1"/>
</dbReference>
<keyword evidence="3" id="KW-0677">Repeat</keyword>
<dbReference type="InterPro" id="IPR024977">
    <property type="entry name" value="Apc4-like_WD40_dom"/>
</dbReference>
<dbReference type="GO" id="GO:0042981">
    <property type="term" value="P:regulation of apoptotic process"/>
    <property type="evidence" value="ECO:0007669"/>
    <property type="project" value="InterPro"/>
</dbReference>
<evidence type="ECO:0000256" key="4">
    <source>
        <dbReference type="SAM" id="MobiDB-lite"/>
    </source>
</evidence>
<dbReference type="InterPro" id="IPR015943">
    <property type="entry name" value="WD40/YVTN_repeat-like_dom_sf"/>
</dbReference>
<dbReference type="Proteomes" id="UP000829291">
    <property type="component" value="Chromosome 5"/>
</dbReference>
<dbReference type="GO" id="GO:0043531">
    <property type="term" value="F:ADP binding"/>
    <property type="evidence" value="ECO:0007669"/>
    <property type="project" value="InterPro"/>
</dbReference>
<dbReference type="FunCoup" id="A0A6J0BC51">
    <property type="interactions" value="10"/>
</dbReference>
<dbReference type="InterPro" id="IPR042197">
    <property type="entry name" value="Apaf_helical"/>
</dbReference>
<evidence type="ECO:0000313" key="6">
    <source>
        <dbReference type="Proteomes" id="UP000829291"/>
    </source>
</evidence>
<dbReference type="SUPFAM" id="SSF50978">
    <property type="entry name" value="WD40 repeat-like"/>
    <property type="match status" value="1"/>
</dbReference>
<organism evidence="7">
    <name type="scientific">Neodiprion lecontei</name>
    <name type="common">Redheaded pine sawfly</name>
    <dbReference type="NCBI Taxonomy" id="441921"/>
    <lineage>
        <taxon>Eukaryota</taxon>
        <taxon>Metazoa</taxon>
        <taxon>Ecdysozoa</taxon>
        <taxon>Arthropoda</taxon>
        <taxon>Hexapoda</taxon>
        <taxon>Insecta</taxon>
        <taxon>Pterygota</taxon>
        <taxon>Neoptera</taxon>
        <taxon>Endopterygota</taxon>
        <taxon>Hymenoptera</taxon>
        <taxon>Tenthredinoidea</taxon>
        <taxon>Diprionidae</taxon>
        <taxon>Diprioninae</taxon>
        <taxon>Neodiprion</taxon>
    </lineage>
</organism>
<dbReference type="InterPro" id="IPR036388">
    <property type="entry name" value="WH-like_DNA-bd_sf"/>
</dbReference>
<evidence type="ECO:0000256" key="2">
    <source>
        <dbReference type="ARBA" id="ARBA00022703"/>
    </source>
</evidence>
<dbReference type="GO" id="GO:0008233">
    <property type="term" value="F:peptidase activity"/>
    <property type="evidence" value="ECO:0007669"/>
    <property type="project" value="UniProtKB-KW"/>
</dbReference>
<dbReference type="InterPro" id="IPR001315">
    <property type="entry name" value="CARD"/>
</dbReference>
<dbReference type="Gene3D" id="1.10.533.10">
    <property type="entry name" value="Death Domain, Fas"/>
    <property type="match status" value="1"/>
</dbReference>
<dbReference type="OrthoDB" id="1357022at2759"/>
<proteinExistence type="predicted"/>
<dbReference type="SUPFAM" id="SSF82171">
    <property type="entry name" value="DPP6 N-terminal domain-like"/>
    <property type="match status" value="1"/>
</dbReference>
<dbReference type="Gene3D" id="1.10.10.10">
    <property type="entry name" value="Winged helix-like DNA-binding domain superfamily/Winged helix DNA-binding domain"/>
    <property type="match status" value="1"/>
</dbReference>
<dbReference type="InterPro" id="IPR041452">
    <property type="entry name" value="APAF1_C"/>
</dbReference>
<dbReference type="Pfam" id="PF00619">
    <property type="entry name" value="CARD"/>
    <property type="match status" value="1"/>
</dbReference>
<dbReference type="Gene3D" id="1.10.8.430">
    <property type="entry name" value="Helical domain of apoptotic protease-activating factors"/>
    <property type="match status" value="1"/>
</dbReference>
<sequence length="1406" mass="159949">MEEKHRNILLQVQPAIVRDLDYQNVLDTLVAKNIITLASNEEILNAGNRELQIRKLLSHLPGRGPKAYSIFKEAMRLNYDWISKEMDELEENFDSVDSLDAPVGQNVPHPHLPAIPSLNVSRTRKMEQLRKGLKELKPSNYLALHALPGYGKSTLVSETLQDDDLATDLFQKEMYWIKFGSEQSVAENILTQLNMLFHRVRNLDLLTEPTSEDSLKYFLRHHFSKHNHALLILDDVNRREIIEAFDFGCKTLVLTTDTDILRGKKCDIIEMNEGFTPKESLALFAKAIGVDASELPKQARQIHEECKGMPLMIAMFSAQFEDVKESLIEGDKRADTWSYYLDALKKKKSAVLQESLDKLKAIFEMCINKLSKDEIHYYEMFAIFPEDVNITTKTLSIFWDLDPPEVDLIMSKFCKKSMAVRQWHVHLKTYIYGVHNLVLRHLRDKLTAESLMNLHKTYVNKNFEACNWKLSNLPKDNYIYSYIGHHMEEGELLKKFPEVYLNFKFIEAKIYHIGPGDLLIDLKKYRKHITQESPELLDKVTDLEKFLVQQASTLAEYRRRNCLDLVQVALKHPYSGFVRDMAESLANERQSSLYLSHLKNNNQNLNSLSDELYMQVRSVAFTNEASVILIGNDMGEVVLWNCHDGHHVVFYGNNRDYPIRKIITPRNGEYFVSISEDGTAKLFDLSKQREFYMKTLNPRTRQKDWKTMYENDINQDHSKFTFAVKDQKIMDISICSSSQKIAACTKNGNIMVWKWTGEVLIDQISMAGNSTLNCILFTISSTKLHTVNLETGALTMYDATHGNYVTQCTLSSEMVKVISLLSVPGVANIMIGLLDKKLFSVTWKLDEITGYPTYHEFAKLADETVTYTCAALTQDGRYVITADTGCSVTIHSLQNGYKTIKTYKKSVTSLDTQWLENERCHMICAGSRDTLVPMVHRWRFDPTENPVSQRLPLFDAIVESVEKNIIAVATSNRTVQIIQNDNVIAEAPSVNAKITNIMFFEDKNRVAYATEGGQIFLFDLKHKHYDQILQLSYSVRFMTILGIEEKNVIVCNNGPADLQIWEGPEDNQLIENSGSVIFSKYLKNVKHVLTVANEVAKLWDRKWRLRVKYVPTKMGKVSCCSLSDEENYLALANASGCLTICKLVPKKVGNTIAFQENTVQNLPDEITACNFSPNGTLLAVGMKRGKIMIIDGKSSKEIQLLDLHRRAVKQLYWGPSSLNEQILLSLSNEMAWWNISRIGESSSQNNIAGSNRQISQSYTDLTVSSNLNVTTDLNLPREPLKNSQSFQFSSVIQESENKSLNNNHDDATEEVSNSTGSAVSAYSSEQDTNEINGNGHNSPSFCWSDKRPKDFDTPGLLSVIKLDGNLATNVCISKNFKRFITIDGEGSIYNLAVIEKNGMNKHHTIS</sequence>
<dbReference type="CDD" id="cd01671">
    <property type="entry name" value="CARD"/>
    <property type="match status" value="1"/>
</dbReference>
<dbReference type="SMART" id="SM00114">
    <property type="entry name" value="CARD"/>
    <property type="match status" value="1"/>
</dbReference>
<dbReference type="InParanoid" id="A0A6J0BC51"/>
<dbReference type="SMART" id="SM00320">
    <property type="entry name" value="WD40"/>
    <property type="match status" value="8"/>
</dbReference>